<dbReference type="EMBL" id="RCOS01000070">
    <property type="protein sequence ID" value="RSN75752.1"/>
    <property type="molecule type" value="Genomic_DNA"/>
</dbReference>
<feature type="transmembrane region" description="Helical" evidence="1">
    <location>
        <begin position="209"/>
        <end position="231"/>
    </location>
</feature>
<dbReference type="OrthoDB" id="28575at2157"/>
<evidence type="ECO:0000259" key="2">
    <source>
        <dbReference type="Pfam" id="PF02517"/>
    </source>
</evidence>
<feature type="transmembrane region" description="Helical" evidence="1">
    <location>
        <begin position="183"/>
        <end position="203"/>
    </location>
</feature>
<comment type="caution">
    <text evidence="3">The sequence shown here is derived from an EMBL/GenBank/DDBJ whole genome shotgun (WGS) entry which is preliminary data.</text>
</comment>
<dbReference type="Pfam" id="PF02517">
    <property type="entry name" value="Rce1-like"/>
    <property type="match status" value="1"/>
</dbReference>
<keyword evidence="3" id="KW-0645">Protease</keyword>
<reference evidence="3 4" key="1">
    <citation type="submission" date="2018-10" db="EMBL/GenBank/DDBJ databases">
        <title>Co-occurring genomic capacity for anaerobic methane metabolism and dissimilatory sulfite reduction discovered in the Korarchaeota.</title>
        <authorList>
            <person name="Mckay L.J."/>
            <person name="Dlakic M."/>
            <person name="Fields M.W."/>
            <person name="Delmont T.O."/>
            <person name="Eren A.M."/>
            <person name="Jay Z.J."/>
            <person name="Klingelsmith K.B."/>
            <person name="Rusch D.B."/>
            <person name="Inskeep W.P."/>
        </authorList>
    </citation>
    <scope>NUCLEOTIDE SEQUENCE [LARGE SCALE GENOMIC DNA]</scope>
    <source>
        <strain evidence="3 4">MDKW</strain>
    </source>
</reference>
<protein>
    <submittedName>
        <fullName evidence="3">CPBP family intramembrane metalloprotease</fullName>
    </submittedName>
</protein>
<evidence type="ECO:0000256" key="1">
    <source>
        <dbReference type="SAM" id="Phobius"/>
    </source>
</evidence>
<dbReference type="InterPro" id="IPR003675">
    <property type="entry name" value="Rce1/LyrA-like_dom"/>
</dbReference>
<keyword evidence="1" id="KW-0472">Membrane</keyword>
<dbReference type="AlphaFoldDB" id="A0A429GP91"/>
<dbReference type="Proteomes" id="UP000277582">
    <property type="component" value="Unassembled WGS sequence"/>
</dbReference>
<feature type="transmembrane region" description="Helical" evidence="1">
    <location>
        <begin position="91"/>
        <end position="117"/>
    </location>
</feature>
<accession>A0A429GP91</accession>
<dbReference type="InterPro" id="IPR042150">
    <property type="entry name" value="MmRce1-like"/>
</dbReference>
<evidence type="ECO:0000313" key="3">
    <source>
        <dbReference type="EMBL" id="RSN75752.1"/>
    </source>
</evidence>
<dbReference type="PANTHER" id="PTHR35797:SF1">
    <property type="entry name" value="PROTEASE"/>
    <property type="match status" value="1"/>
</dbReference>
<dbReference type="PANTHER" id="PTHR35797">
    <property type="entry name" value="PROTEASE-RELATED"/>
    <property type="match status" value="1"/>
</dbReference>
<keyword evidence="4" id="KW-1185">Reference proteome</keyword>
<sequence>MSLRSLISIYIVVSFGLALILDLILYNSLMTGGPYNPQNALMSSLAAMVWGLLRMYAPTAATALCLHLEGRSIRESIKRYVNFSRRTIKHFLLAPLIVYLAFGIFLLLSAVLGVLSIEKFVRIAVKESGGLINEDFARILLIAQLIVGYPAAITINSIYALGEEIGWRGYLFDLMGRKDDLRSTVVIGFIWGLWHSTAIVLLGHNYPSIRAAGIPLFTIMCIVFTTSMLRLTAISSSILPAVSLHGAINAIWGMTLFVAFPGEMVPNSLDEIYGGLGLIGIFSWLITAAIVLLATKKR</sequence>
<keyword evidence="1" id="KW-0812">Transmembrane</keyword>
<feature type="transmembrane region" description="Helical" evidence="1">
    <location>
        <begin position="47"/>
        <end position="70"/>
    </location>
</feature>
<feature type="transmembrane region" description="Helical" evidence="1">
    <location>
        <begin position="238"/>
        <end position="260"/>
    </location>
</feature>
<dbReference type="GO" id="GO:0004175">
    <property type="term" value="F:endopeptidase activity"/>
    <property type="evidence" value="ECO:0007669"/>
    <property type="project" value="UniProtKB-ARBA"/>
</dbReference>
<dbReference type="GO" id="GO:0006508">
    <property type="term" value="P:proteolysis"/>
    <property type="evidence" value="ECO:0007669"/>
    <property type="project" value="UniProtKB-KW"/>
</dbReference>
<dbReference type="GO" id="GO:0080120">
    <property type="term" value="P:CAAX-box protein maturation"/>
    <property type="evidence" value="ECO:0007669"/>
    <property type="project" value="UniProtKB-ARBA"/>
</dbReference>
<feature type="domain" description="CAAX prenyl protease 2/Lysostaphin resistance protein A-like" evidence="2">
    <location>
        <begin position="153"/>
        <end position="251"/>
    </location>
</feature>
<organism evidence="3 4">
    <name type="scientific">Candidatus Methanodesulfokora washburnensis</name>
    <dbReference type="NCBI Taxonomy" id="2478471"/>
    <lineage>
        <taxon>Archaea</taxon>
        <taxon>Thermoproteota</taxon>
        <taxon>Candidatus Korarchaeia</taxon>
        <taxon>Candidatus Korarchaeia incertae sedis</taxon>
        <taxon>Candidatus Methanodesulfokora</taxon>
    </lineage>
</organism>
<feature type="transmembrane region" description="Helical" evidence="1">
    <location>
        <begin position="7"/>
        <end position="27"/>
    </location>
</feature>
<keyword evidence="1" id="KW-1133">Transmembrane helix</keyword>
<evidence type="ECO:0000313" key="4">
    <source>
        <dbReference type="Proteomes" id="UP000277582"/>
    </source>
</evidence>
<proteinExistence type="predicted"/>
<keyword evidence="3" id="KW-0378">Hydrolase</keyword>
<dbReference type="RefSeq" id="WP_125671087.1">
    <property type="nucleotide sequence ID" value="NZ_RCOS01000070.1"/>
</dbReference>
<feature type="transmembrane region" description="Helical" evidence="1">
    <location>
        <begin position="137"/>
        <end position="162"/>
    </location>
</feature>
<gene>
    <name evidence="3" type="ORF">D6D85_05830</name>
</gene>
<name>A0A429GP91_9CREN</name>
<feature type="transmembrane region" description="Helical" evidence="1">
    <location>
        <begin position="272"/>
        <end position="294"/>
    </location>
</feature>
<keyword evidence="3" id="KW-0482">Metalloprotease</keyword>
<dbReference type="GO" id="GO:0008237">
    <property type="term" value="F:metallopeptidase activity"/>
    <property type="evidence" value="ECO:0007669"/>
    <property type="project" value="UniProtKB-KW"/>
</dbReference>